<keyword evidence="10" id="KW-1185">Reference proteome</keyword>
<gene>
    <name evidence="9" type="ORF">CTRG_05728</name>
</gene>
<dbReference type="eggNOG" id="KOG0714">
    <property type="taxonomic scope" value="Eukaryota"/>
</dbReference>
<evidence type="ECO:0000256" key="6">
    <source>
        <dbReference type="PROSITE-ProRule" id="PRU00176"/>
    </source>
</evidence>
<dbReference type="SMART" id="SM00271">
    <property type="entry name" value="DnaJ"/>
    <property type="match status" value="1"/>
</dbReference>
<dbReference type="SUPFAM" id="SSF54928">
    <property type="entry name" value="RNA-binding domain, RBD"/>
    <property type="match status" value="1"/>
</dbReference>
<dbReference type="KEGG" id="ctp:CTRG_05728"/>
<comment type="subcellular location">
    <subcellularLocation>
        <location evidence="2">Cytoplasm</location>
    </subcellularLocation>
    <subcellularLocation>
        <location evidence="1">Nucleus</location>
    </subcellularLocation>
</comment>
<dbReference type="Proteomes" id="UP000002037">
    <property type="component" value="Unassembled WGS sequence"/>
</dbReference>
<name>C5MI35_CANTT</name>
<dbReference type="GO" id="GO:0003723">
    <property type="term" value="F:RNA binding"/>
    <property type="evidence" value="ECO:0007669"/>
    <property type="project" value="UniProtKB-UniRule"/>
</dbReference>
<feature type="domain" description="RRM" evidence="8">
    <location>
        <begin position="173"/>
        <end position="264"/>
    </location>
</feature>
<dbReference type="OrthoDB" id="436519at2759"/>
<dbReference type="InterPro" id="IPR012677">
    <property type="entry name" value="Nucleotide-bd_a/b_plait_sf"/>
</dbReference>
<evidence type="ECO:0000259" key="7">
    <source>
        <dbReference type="PROSITE" id="PS50076"/>
    </source>
</evidence>
<keyword evidence="4" id="KW-0143">Chaperone</keyword>
<dbReference type="CDD" id="cd06257">
    <property type="entry name" value="DnaJ"/>
    <property type="match status" value="1"/>
</dbReference>
<keyword evidence="5" id="KW-0539">Nucleus</keyword>
<dbReference type="InterPro" id="IPR001623">
    <property type="entry name" value="DnaJ_domain"/>
</dbReference>
<dbReference type="InterPro" id="IPR018253">
    <property type="entry name" value="DnaJ_domain_CS"/>
</dbReference>
<dbReference type="PROSITE" id="PS50102">
    <property type="entry name" value="RRM"/>
    <property type="match status" value="1"/>
</dbReference>
<evidence type="ECO:0000259" key="8">
    <source>
        <dbReference type="PROSITE" id="PS50102"/>
    </source>
</evidence>
<organism evidence="9 10">
    <name type="scientific">Candida tropicalis (strain ATCC MYA-3404 / T1)</name>
    <name type="common">Yeast</name>
    <dbReference type="NCBI Taxonomy" id="294747"/>
    <lineage>
        <taxon>Eukaryota</taxon>
        <taxon>Fungi</taxon>
        <taxon>Dikarya</taxon>
        <taxon>Ascomycota</taxon>
        <taxon>Saccharomycotina</taxon>
        <taxon>Pichiomycetes</taxon>
        <taxon>Debaryomycetaceae</taxon>
        <taxon>Candida/Lodderomyces clade</taxon>
        <taxon>Candida</taxon>
    </lineage>
</organism>
<dbReference type="AlphaFoldDB" id="C5MI35"/>
<dbReference type="PANTHER" id="PTHR44313:SF1">
    <property type="entry name" value="DNAJ HOMOLOG SUBFAMILY C MEMBER 17"/>
    <property type="match status" value="1"/>
</dbReference>
<reference evidence="9 10" key="1">
    <citation type="journal article" date="2009" name="Nature">
        <title>Evolution of pathogenicity and sexual reproduction in eight Candida genomes.</title>
        <authorList>
            <person name="Butler G."/>
            <person name="Rasmussen M.D."/>
            <person name="Lin M.F."/>
            <person name="Santos M.A."/>
            <person name="Sakthikumar S."/>
            <person name="Munro C.A."/>
            <person name="Rheinbay E."/>
            <person name="Grabherr M."/>
            <person name="Forche A."/>
            <person name="Reedy J.L."/>
            <person name="Agrafioti I."/>
            <person name="Arnaud M.B."/>
            <person name="Bates S."/>
            <person name="Brown A.J."/>
            <person name="Brunke S."/>
            <person name="Costanzo M.C."/>
            <person name="Fitzpatrick D.A."/>
            <person name="de Groot P.W."/>
            <person name="Harris D."/>
            <person name="Hoyer L.L."/>
            <person name="Hube B."/>
            <person name="Klis F.M."/>
            <person name="Kodira C."/>
            <person name="Lennard N."/>
            <person name="Logue M.E."/>
            <person name="Martin R."/>
            <person name="Neiman A.M."/>
            <person name="Nikolaou E."/>
            <person name="Quail M.A."/>
            <person name="Quinn J."/>
            <person name="Santos M.C."/>
            <person name="Schmitzberger F.F."/>
            <person name="Sherlock G."/>
            <person name="Shah P."/>
            <person name="Silverstein K.A."/>
            <person name="Skrzypek M.S."/>
            <person name="Soll D."/>
            <person name="Staggs R."/>
            <person name="Stansfield I."/>
            <person name="Stumpf M.P."/>
            <person name="Sudbery P.E."/>
            <person name="Srikantha T."/>
            <person name="Zeng Q."/>
            <person name="Berman J."/>
            <person name="Berriman M."/>
            <person name="Heitman J."/>
            <person name="Gow N.A."/>
            <person name="Lorenz M.C."/>
            <person name="Birren B.W."/>
            <person name="Kellis M."/>
            <person name="Cuomo C.A."/>
        </authorList>
    </citation>
    <scope>NUCLEOTIDE SEQUENCE [LARGE SCALE GENOMIC DNA]</scope>
    <source>
        <strain evidence="10">ATCC MYA-3404 / T1</strain>
    </source>
</reference>
<dbReference type="Pfam" id="PF00226">
    <property type="entry name" value="DnaJ"/>
    <property type="match status" value="1"/>
</dbReference>
<accession>C5MI35</accession>
<dbReference type="GO" id="GO:0005737">
    <property type="term" value="C:cytoplasm"/>
    <property type="evidence" value="ECO:0007669"/>
    <property type="project" value="UniProtKB-SubCell"/>
</dbReference>
<dbReference type="RefSeq" id="XP_002551430.1">
    <property type="nucleotide sequence ID" value="XM_002551384.1"/>
</dbReference>
<dbReference type="Gene3D" id="3.30.70.330">
    <property type="match status" value="1"/>
</dbReference>
<dbReference type="CDD" id="cd00590">
    <property type="entry name" value="RRM_SF"/>
    <property type="match status" value="1"/>
</dbReference>
<keyword evidence="6" id="KW-0694">RNA-binding</keyword>
<evidence type="ECO:0000256" key="3">
    <source>
        <dbReference type="ARBA" id="ARBA00022490"/>
    </source>
</evidence>
<dbReference type="VEuPathDB" id="FungiDB:CTRG_05728"/>
<protein>
    <recommendedName>
        <fullName evidence="11">J domain-containing protein</fullName>
    </recommendedName>
</protein>
<dbReference type="PROSITE" id="PS00636">
    <property type="entry name" value="DNAJ_1"/>
    <property type="match status" value="1"/>
</dbReference>
<dbReference type="GO" id="GO:0000390">
    <property type="term" value="P:spliceosomal complex disassembly"/>
    <property type="evidence" value="ECO:0007669"/>
    <property type="project" value="TreeGrafter"/>
</dbReference>
<keyword evidence="3" id="KW-0963">Cytoplasm</keyword>
<dbReference type="InterPro" id="IPR036869">
    <property type="entry name" value="J_dom_sf"/>
</dbReference>
<dbReference type="Gene3D" id="1.10.287.110">
    <property type="entry name" value="DnaJ domain"/>
    <property type="match status" value="1"/>
</dbReference>
<feature type="domain" description="J" evidence="7">
    <location>
        <begin position="14"/>
        <end position="76"/>
    </location>
</feature>
<dbReference type="InterPro" id="IPR000504">
    <property type="entry name" value="RRM_dom"/>
</dbReference>
<dbReference type="PROSITE" id="PS50076">
    <property type="entry name" value="DNAJ_2"/>
    <property type="match status" value="1"/>
</dbReference>
<evidence type="ECO:0000313" key="9">
    <source>
        <dbReference type="EMBL" id="EER30732.1"/>
    </source>
</evidence>
<dbReference type="EMBL" id="GG692403">
    <property type="protein sequence ID" value="EER30732.1"/>
    <property type="molecule type" value="Genomic_DNA"/>
</dbReference>
<dbReference type="STRING" id="294747.C5MI35"/>
<dbReference type="GeneID" id="8300943"/>
<dbReference type="PANTHER" id="PTHR44313">
    <property type="entry name" value="DNAJ HOMOLOG SUBFAMILY C MEMBER 17"/>
    <property type="match status" value="1"/>
</dbReference>
<dbReference type="HOGENOM" id="CLU_066906_0_0_1"/>
<proteinExistence type="predicted"/>
<dbReference type="InterPro" id="IPR052094">
    <property type="entry name" value="Pre-mRNA-splicing_ERAD"/>
</dbReference>
<evidence type="ECO:0000256" key="5">
    <source>
        <dbReference type="ARBA" id="ARBA00023242"/>
    </source>
</evidence>
<dbReference type="PRINTS" id="PR00625">
    <property type="entry name" value="JDOMAIN"/>
</dbReference>
<dbReference type="SUPFAM" id="SSF46565">
    <property type="entry name" value="Chaperone J-domain"/>
    <property type="match status" value="1"/>
</dbReference>
<evidence type="ECO:0000256" key="1">
    <source>
        <dbReference type="ARBA" id="ARBA00004123"/>
    </source>
</evidence>
<evidence type="ECO:0008006" key="11">
    <source>
        <dbReference type="Google" id="ProtNLM"/>
    </source>
</evidence>
<dbReference type="InterPro" id="IPR035979">
    <property type="entry name" value="RBD_domain_sf"/>
</dbReference>
<evidence type="ECO:0000256" key="4">
    <source>
        <dbReference type="ARBA" id="ARBA00023186"/>
    </source>
</evidence>
<evidence type="ECO:0000256" key="2">
    <source>
        <dbReference type="ARBA" id="ARBA00004496"/>
    </source>
</evidence>
<evidence type="ECO:0000313" key="10">
    <source>
        <dbReference type="Proteomes" id="UP000002037"/>
    </source>
</evidence>
<sequence>MDESISKIINDEIDIFQTLGVSQNSTSQEIRRSYRQKALQFHPDKYQGDETKFNLILTCYEILKDPLLRKRYQELYNLKSSRISNREKLDELTKKFQDELIESEKKKKQQQQHDKKHKYDIESLKEDGLKRRRLQEQKLMGNKNNTRISIYDLPLRNNFTIIPPQTTHTVLLKYKYKKDLKGLIDENVISRIMSIFGNVNNVKMDGHDDRYGYAYVDFQSEEGCSMALQHNYNESAKRWDGTDVRKLASLLRDCKKINVNITTSELTANDKVNQILQKFLNVNSVSDKNTMMG</sequence>
<dbReference type="GO" id="GO:0005681">
    <property type="term" value="C:spliceosomal complex"/>
    <property type="evidence" value="ECO:0007669"/>
    <property type="project" value="TreeGrafter"/>
</dbReference>